<keyword evidence="3" id="KW-1185">Reference proteome</keyword>
<feature type="region of interest" description="Disordered" evidence="1">
    <location>
        <begin position="187"/>
        <end position="240"/>
    </location>
</feature>
<evidence type="ECO:0000256" key="1">
    <source>
        <dbReference type="SAM" id="MobiDB-lite"/>
    </source>
</evidence>
<evidence type="ECO:0000313" key="2">
    <source>
        <dbReference type="EMBL" id="KAJ7723979.1"/>
    </source>
</evidence>
<dbReference type="AlphaFoldDB" id="A0AAD7MMT9"/>
<gene>
    <name evidence="2" type="ORF">DFH07DRAFT_855505</name>
</gene>
<name>A0AAD7MMT9_9AGAR</name>
<reference evidence="2" key="1">
    <citation type="submission" date="2023-03" db="EMBL/GenBank/DDBJ databases">
        <title>Massive genome expansion in bonnet fungi (Mycena s.s.) driven by repeated elements and novel gene families across ecological guilds.</title>
        <authorList>
            <consortium name="Lawrence Berkeley National Laboratory"/>
            <person name="Harder C.B."/>
            <person name="Miyauchi S."/>
            <person name="Viragh M."/>
            <person name="Kuo A."/>
            <person name="Thoen E."/>
            <person name="Andreopoulos B."/>
            <person name="Lu D."/>
            <person name="Skrede I."/>
            <person name="Drula E."/>
            <person name="Henrissat B."/>
            <person name="Morin E."/>
            <person name="Kohler A."/>
            <person name="Barry K."/>
            <person name="LaButti K."/>
            <person name="Morin E."/>
            <person name="Salamov A."/>
            <person name="Lipzen A."/>
            <person name="Mereny Z."/>
            <person name="Hegedus B."/>
            <person name="Baldrian P."/>
            <person name="Stursova M."/>
            <person name="Weitz H."/>
            <person name="Taylor A."/>
            <person name="Grigoriev I.V."/>
            <person name="Nagy L.G."/>
            <person name="Martin F."/>
            <person name="Kauserud H."/>
        </authorList>
    </citation>
    <scope>NUCLEOTIDE SEQUENCE</scope>
    <source>
        <strain evidence="2">CBHHK188m</strain>
    </source>
</reference>
<proteinExistence type="predicted"/>
<sequence>MLTSWLEKQRETQINLTTLCGTYRWFYEFPEPGVSEPVDVVYHDSVHNPKGPGYLTITCPPGKNPTLKNITGVVMHFGKEARFTGIKRAKDRQTNLLATNHWEFVSFRWKENYGDSQDDGCSILALEISDDDGDPFVMFRYASPGRGGDTWYLDIAAKKERRPKQYGLSSAEMKRLGMQAQYPEVRAAALAEKLEEEESESESGSDDEGPIGKPRAPSKRKPDSSATDELEVRPKKRKAA</sequence>
<accession>A0AAD7MMT9</accession>
<organism evidence="2 3">
    <name type="scientific">Mycena maculata</name>
    <dbReference type="NCBI Taxonomy" id="230809"/>
    <lineage>
        <taxon>Eukaryota</taxon>
        <taxon>Fungi</taxon>
        <taxon>Dikarya</taxon>
        <taxon>Basidiomycota</taxon>
        <taxon>Agaricomycotina</taxon>
        <taxon>Agaricomycetes</taxon>
        <taxon>Agaricomycetidae</taxon>
        <taxon>Agaricales</taxon>
        <taxon>Marasmiineae</taxon>
        <taxon>Mycenaceae</taxon>
        <taxon>Mycena</taxon>
    </lineage>
</organism>
<feature type="compositionally biased region" description="Acidic residues" evidence="1">
    <location>
        <begin position="194"/>
        <end position="209"/>
    </location>
</feature>
<evidence type="ECO:0000313" key="3">
    <source>
        <dbReference type="Proteomes" id="UP001215280"/>
    </source>
</evidence>
<dbReference type="Proteomes" id="UP001215280">
    <property type="component" value="Unassembled WGS sequence"/>
</dbReference>
<comment type="caution">
    <text evidence="2">The sequence shown here is derived from an EMBL/GenBank/DDBJ whole genome shotgun (WGS) entry which is preliminary data.</text>
</comment>
<dbReference type="EMBL" id="JARJLG010000242">
    <property type="protein sequence ID" value="KAJ7723979.1"/>
    <property type="molecule type" value="Genomic_DNA"/>
</dbReference>
<protein>
    <submittedName>
        <fullName evidence="2">Uncharacterized protein</fullName>
    </submittedName>
</protein>